<dbReference type="InterPro" id="IPR051465">
    <property type="entry name" value="Cell_Envelope_Struct_Comp"/>
</dbReference>
<sequence length="1793" mass="199629">MGKTCRTGIACIIAFLLFFSSISIPGFKKFINEVSAAESNYNSVLQNPSFESASNGIADHWAISEGSYTVDTVAENVYDGSRSIHLQNTVGENTNYGIYQTIHLNRTSIAPVKISGWSKAEGISGTHSPDVAAYSIWVDLLYDDDTSEWGHARAFDTGLDGWQFIEFTINPIKPIKSLTINGLFRGIAGEVWFDDFNVQEFRTDTVQNPSFETVSGNHAANWAPLNLGYTLDSANAKSGSNSIYMENNTGAGSQYGVSQTITLNRSVIAPIKFGGWSKAEGVAGSPSINYSIWVDIEYNDGTPLWGQIVTLNTGTHDWQYAEYTINPEKPVKRLTINALFKDTAGKVWFDDFKVEEYPFEEPAIPADNLLQNSDLGNMADGAFTGWNSWLAGYSVANTEGLGGSRGAKIVRESVQAAENGIYQELMLNREEALPLLISGWSKALDVDGNISSDYSLYADIVYNDGTEGLGFHVQFDVGTHGWQYKTLYIEPEKPIKSIKIFGIFRNHTGTVWFDNIVVEELDSVTAYNVIPTDTQGIEKVTNGSMEITNGNLLNDWNPFGKGYSLDNGGGRNGTTGVMMENTSATDEGGMYTGVGLYQTTPRLLAISGWSKAEEVDGEIDNGYAIYMDIAFADGTWLNAKTISFMNGTHDWQQRMFYYNPPKPVSAIYLYALFSRHTGKVWFDDFSIREITTGAELQNAMVTQVNERPQNAYTTLETEDGLSLSLGDNGIASLKQDNVELKVPGVPSGFLIRDQAADSNLYAFRRTGAGTANEYKGRVEDLGLEVDADFEELDNAIKVTGRLTDTTQSDRAVTLSFALPVNASGWVWDDYIRQSRVIRPYDEAYTYSNNDQPDFETGPLSLYPTTAIYDKASGKSLALAVDYNKPTHYKLDYNRGTKQLLITFEFGLSPDTANFPSSADFSFVIYRFDPEWGFRSSFDKYTELFPEFYTVRSKEQGIWMPFASIADIPNWQDFGFQYKEGDDNDPDRQFHIDNDIDDFNYTEPSTWWQKIDQNLPQTIETAISEREKMTEEGFLPAQMAVVAGMKNALGNPILQMVQTPWTNGARWMVNSNPDLKNPDYPDYPNGYELYYSDEILERRYGGEDAMDGEYLDTLDGWPYTLDYERGHFGPAKTPLVYSSITKQPAVHRAFAAWELVKKLSDRMHGMDKMMMSNGTPYSYSMYMPWLDIMGNERNWLGVDYSYNPDPDYLLSRFRTLSAQKPYNMLQNTDFAHFTNEYMELYMQRLLFYGIYPSAFSKNASENNYWITPEYYNRDRELFKKYVPIVEEVAEAGWESITYATSNNPEVYVERYGKGSTVYLTVMNDSKTTDNTATIKFDPEEMGLNGDLVITEMISGSEIEFENNEFEIEMNSNQTMAFKIGRKLEPNPGGGHSNVGEVNEDNGTETSVNDGVIVVKPKATSGSLAFAITKAQIDKAIVGATSDYVVIQMEADTGGPIRLELPTGAIAALQKSGKGLKIVTSPVTIQYPPGALPVQARTGDGTIRLVVGIGQEGSVDNQVANVIKGDKSMYGTKIVYELELNYVGSDGTITPIREFDKAVTVTRTLTDKELAGMDMDMAGVYYLNGKEAVYMGGTFNGNEVIFNTTHFSSYAILEYRKTFADTDDHWAKGFISKLAARHAIEGVDGTRFLPDNAVTRADFAVVAVKALGFFKLVPGSPEFSDVASDKYYAAYVHKAHELGLVTGFDGRFRPEETITREEAAVILMRLHNYLNKDKAEVSDEDAFTDIADASHWARSAIADAKALRFVSGKGGGRFDPQADVTRAEIAKMIWLSVNS</sequence>
<evidence type="ECO:0000313" key="3">
    <source>
        <dbReference type="Proteomes" id="UP000245202"/>
    </source>
</evidence>
<dbReference type="Gene3D" id="2.60.120.260">
    <property type="entry name" value="Galactose-binding domain-like"/>
    <property type="match status" value="4"/>
</dbReference>
<dbReference type="RefSeq" id="WP_108992860.1">
    <property type="nucleotide sequence ID" value="NZ_BDQX01000115.1"/>
</dbReference>
<dbReference type="Proteomes" id="UP000245202">
    <property type="component" value="Unassembled WGS sequence"/>
</dbReference>
<proteinExistence type="predicted"/>
<protein>
    <recommendedName>
        <fullName evidence="1">SLH domain-containing protein</fullName>
    </recommendedName>
</protein>
<dbReference type="InterPro" id="IPR001119">
    <property type="entry name" value="SLH_dom"/>
</dbReference>
<dbReference type="EMBL" id="BDQX01000115">
    <property type="protein sequence ID" value="GBG07862.1"/>
    <property type="molecule type" value="Genomic_DNA"/>
</dbReference>
<comment type="caution">
    <text evidence="2">The sequence shown here is derived from an EMBL/GenBank/DDBJ whole genome shotgun (WGS) entry which is preliminary data.</text>
</comment>
<evidence type="ECO:0000313" key="2">
    <source>
        <dbReference type="EMBL" id="GBG07862.1"/>
    </source>
</evidence>
<reference evidence="2 3" key="1">
    <citation type="submission" date="2017-08" db="EMBL/GenBank/DDBJ databases">
        <title>Substantial Increase in Enzyme Production by Combined Drug-Resistance Mutations in Paenibacillus agaridevorans.</title>
        <authorList>
            <person name="Tanaka Y."/>
            <person name="Funane K."/>
            <person name="Hosaka T."/>
            <person name="Shiwa Y."/>
            <person name="Fujita N."/>
            <person name="Miyazaki T."/>
            <person name="Yoshikawa H."/>
            <person name="Murakami K."/>
            <person name="Kasahara K."/>
            <person name="Inaoka T."/>
            <person name="Hiraga Y."/>
            <person name="Ochi K."/>
        </authorList>
    </citation>
    <scope>NUCLEOTIDE SEQUENCE [LARGE SCALE GENOMIC DNA]</scope>
    <source>
        <strain evidence="2 3">T-3040</strain>
    </source>
</reference>
<dbReference type="PANTHER" id="PTHR43308">
    <property type="entry name" value="OUTER MEMBRANE PROTEIN ALPHA-RELATED"/>
    <property type="match status" value="1"/>
</dbReference>
<accession>A0A2R5EMJ5</accession>
<feature type="domain" description="SLH" evidence="1">
    <location>
        <begin position="1612"/>
        <end position="1672"/>
    </location>
</feature>
<evidence type="ECO:0000259" key="1">
    <source>
        <dbReference type="PROSITE" id="PS51272"/>
    </source>
</evidence>
<gene>
    <name evidence="2" type="ORF">PAT3040_02425</name>
</gene>
<dbReference type="Pfam" id="PF00395">
    <property type="entry name" value="SLH"/>
    <property type="match status" value="3"/>
</dbReference>
<organism evidence="2 3">
    <name type="scientific">Paenibacillus agaridevorans</name>
    <dbReference type="NCBI Taxonomy" id="171404"/>
    <lineage>
        <taxon>Bacteria</taxon>
        <taxon>Bacillati</taxon>
        <taxon>Bacillota</taxon>
        <taxon>Bacilli</taxon>
        <taxon>Bacillales</taxon>
        <taxon>Paenibacillaceae</taxon>
        <taxon>Paenibacillus</taxon>
    </lineage>
</organism>
<dbReference type="PROSITE" id="PS51272">
    <property type="entry name" value="SLH"/>
    <property type="match status" value="3"/>
</dbReference>
<name>A0A2R5EMJ5_9BACL</name>
<keyword evidence="3" id="KW-1185">Reference proteome</keyword>
<feature type="domain" description="SLH" evidence="1">
    <location>
        <begin position="1738"/>
        <end position="1793"/>
    </location>
</feature>
<dbReference type="PANTHER" id="PTHR43308:SF5">
    <property type="entry name" value="S-LAYER PROTEIN _ PEPTIDOGLYCAN ENDO-BETA-N-ACETYLGLUCOSAMINIDASE"/>
    <property type="match status" value="1"/>
</dbReference>
<feature type="domain" description="SLH" evidence="1">
    <location>
        <begin position="1673"/>
        <end position="1735"/>
    </location>
</feature>